<dbReference type="Gene3D" id="3.30.360.10">
    <property type="entry name" value="Dihydrodipicolinate Reductase, domain 2"/>
    <property type="match status" value="2"/>
</dbReference>
<dbReference type="PROSITE" id="PS50929">
    <property type="entry name" value="ABC_TM1F"/>
    <property type="match status" value="3"/>
</dbReference>
<dbReference type="InterPro" id="IPR020831">
    <property type="entry name" value="GlycerAld/Erythrose_P_DH"/>
</dbReference>
<name>A0A4S4EQS0_CAMSN</name>
<evidence type="ECO:0000313" key="23">
    <source>
        <dbReference type="EMBL" id="THG19123.1"/>
    </source>
</evidence>
<evidence type="ECO:0000256" key="20">
    <source>
        <dbReference type="SAM" id="SignalP"/>
    </source>
</evidence>
<feature type="repeat" description="PPR" evidence="15">
    <location>
        <begin position="2487"/>
        <end position="2521"/>
    </location>
</feature>
<evidence type="ECO:0000256" key="10">
    <source>
        <dbReference type="ARBA" id="ARBA00022989"/>
    </source>
</evidence>
<feature type="transmembrane region" description="Helical" evidence="19">
    <location>
        <begin position="525"/>
        <end position="546"/>
    </location>
</feature>
<feature type="transmembrane region" description="Helical" evidence="19">
    <location>
        <begin position="447"/>
        <end position="466"/>
    </location>
</feature>
<dbReference type="PANTHER" id="PTHR24223:SF222">
    <property type="entry name" value="OS01G0902100 PROTEIN"/>
    <property type="match status" value="1"/>
</dbReference>
<feature type="repeat" description="PPR" evidence="15">
    <location>
        <begin position="2522"/>
        <end position="2556"/>
    </location>
</feature>
<feature type="region of interest" description="Disordered" evidence="18">
    <location>
        <begin position="2235"/>
        <end position="2267"/>
    </location>
</feature>
<keyword evidence="20" id="KW-0732">Signal</keyword>
<dbReference type="SUPFAM" id="SSF55347">
    <property type="entry name" value="Glyceraldehyde-3-phosphate dehydrogenase-like, C-terminal domain"/>
    <property type="match status" value="2"/>
</dbReference>
<keyword evidence="6 19" id="KW-0812">Transmembrane</keyword>
<feature type="domain" description="ABC transmembrane type-1" evidence="22">
    <location>
        <begin position="1146"/>
        <end position="1245"/>
    </location>
</feature>
<keyword evidence="17" id="KW-0175">Coiled coil</keyword>
<keyword evidence="10 19" id="KW-1133">Transmembrane helix</keyword>
<dbReference type="SMART" id="SM00846">
    <property type="entry name" value="Gp_dh_N"/>
    <property type="match status" value="2"/>
</dbReference>
<dbReference type="FunFam" id="3.30.360.10:FF:000001">
    <property type="entry name" value="Glyceraldehyde-3-phosphate dehydrogenase"/>
    <property type="match status" value="2"/>
</dbReference>
<dbReference type="Pfam" id="PF00044">
    <property type="entry name" value="Gp_dh_N"/>
    <property type="match status" value="2"/>
</dbReference>
<evidence type="ECO:0000256" key="1">
    <source>
        <dbReference type="ARBA" id="ARBA00004141"/>
    </source>
</evidence>
<evidence type="ECO:0000256" key="17">
    <source>
        <dbReference type="SAM" id="Coils"/>
    </source>
</evidence>
<keyword evidence="13 19" id="KW-0472">Membrane</keyword>
<feature type="coiled-coil region" evidence="17">
    <location>
        <begin position="866"/>
        <end position="893"/>
    </location>
</feature>
<dbReference type="CDD" id="cd18580">
    <property type="entry name" value="ABC_6TM_ABCC_D2"/>
    <property type="match status" value="1"/>
</dbReference>
<feature type="region of interest" description="Disordered" evidence="18">
    <location>
        <begin position="1594"/>
        <end position="1630"/>
    </location>
</feature>
<evidence type="ECO:0000313" key="24">
    <source>
        <dbReference type="Proteomes" id="UP000306102"/>
    </source>
</evidence>
<evidence type="ECO:0000256" key="8">
    <source>
        <dbReference type="ARBA" id="ARBA00022741"/>
    </source>
</evidence>
<dbReference type="STRING" id="542762.A0A4S4EQS0"/>
<evidence type="ECO:0000256" key="18">
    <source>
        <dbReference type="SAM" id="MobiDB-lite"/>
    </source>
</evidence>
<keyword evidence="9" id="KW-0067">ATP-binding</keyword>
<dbReference type="CDD" id="cd05214">
    <property type="entry name" value="GAPDH_I_N"/>
    <property type="match status" value="1"/>
</dbReference>
<dbReference type="SMART" id="SM00382">
    <property type="entry name" value="AAA"/>
    <property type="match status" value="2"/>
</dbReference>
<dbReference type="Pfam" id="PF02800">
    <property type="entry name" value="Gp_dh_C"/>
    <property type="match status" value="2"/>
</dbReference>
<dbReference type="Pfam" id="PF01535">
    <property type="entry name" value="PPR"/>
    <property type="match status" value="1"/>
</dbReference>
<evidence type="ECO:0000256" key="11">
    <source>
        <dbReference type="ARBA" id="ARBA00023002"/>
    </source>
</evidence>
<dbReference type="SUPFAM" id="SSF51735">
    <property type="entry name" value="NAD(P)-binding Rossmann-fold domains"/>
    <property type="match status" value="2"/>
</dbReference>
<dbReference type="CDD" id="cd18579">
    <property type="entry name" value="ABC_6TM_ABCC_D1"/>
    <property type="match status" value="1"/>
</dbReference>
<feature type="compositionally biased region" description="Low complexity" evidence="18">
    <location>
        <begin position="2235"/>
        <end position="2247"/>
    </location>
</feature>
<feature type="transmembrane region" description="Helical" evidence="19">
    <location>
        <begin position="146"/>
        <end position="170"/>
    </location>
</feature>
<dbReference type="InterPro" id="IPR027417">
    <property type="entry name" value="P-loop_NTPase"/>
</dbReference>
<dbReference type="InterPro" id="IPR036291">
    <property type="entry name" value="NAD(P)-bd_dom_sf"/>
</dbReference>
<dbReference type="Pfam" id="PF13041">
    <property type="entry name" value="PPR_2"/>
    <property type="match status" value="3"/>
</dbReference>
<dbReference type="InterPro" id="IPR050173">
    <property type="entry name" value="ABC_transporter_C-like"/>
</dbReference>
<dbReference type="GO" id="GO:0005524">
    <property type="term" value="F:ATP binding"/>
    <property type="evidence" value="ECO:0007669"/>
    <property type="project" value="UniProtKB-KW"/>
</dbReference>
<dbReference type="EMBL" id="SDRB02002624">
    <property type="protein sequence ID" value="THG19123.1"/>
    <property type="molecule type" value="Genomic_DNA"/>
</dbReference>
<dbReference type="InterPro" id="IPR036640">
    <property type="entry name" value="ABC1_TM_sf"/>
</dbReference>
<dbReference type="Gene3D" id="1.20.1560.10">
    <property type="entry name" value="ABC transporter type 1, transmembrane domain"/>
    <property type="match status" value="4"/>
</dbReference>
<evidence type="ECO:0000256" key="13">
    <source>
        <dbReference type="ARBA" id="ARBA00023136"/>
    </source>
</evidence>
<feature type="transmembrane region" description="Helical" evidence="19">
    <location>
        <begin position="419"/>
        <end position="441"/>
    </location>
</feature>
<keyword evidence="8" id="KW-0547">Nucleotide-binding</keyword>
<feature type="chain" id="PRO_5020434175" description="ABC-type xenobiotic transporter" evidence="20">
    <location>
        <begin position="19"/>
        <end position="2769"/>
    </location>
</feature>
<reference evidence="23 24" key="1">
    <citation type="journal article" date="2018" name="Proc. Natl. Acad. Sci. U.S.A.">
        <title>Draft genome sequence of Camellia sinensis var. sinensis provides insights into the evolution of the tea genome and tea quality.</title>
        <authorList>
            <person name="Wei C."/>
            <person name="Yang H."/>
            <person name="Wang S."/>
            <person name="Zhao J."/>
            <person name="Liu C."/>
            <person name="Gao L."/>
            <person name="Xia E."/>
            <person name="Lu Y."/>
            <person name="Tai Y."/>
            <person name="She G."/>
            <person name="Sun J."/>
            <person name="Cao H."/>
            <person name="Tong W."/>
            <person name="Gao Q."/>
            <person name="Li Y."/>
            <person name="Deng W."/>
            <person name="Jiang X."/>
            <person name="Wang W."/>
            <person name="Chen Q."/>
            <person name="Zhang S."/>
            <person name="Li H."/>
            <person name="Wu J."/>
            <person name="Wang P."/>
            <person name="Li P."/>
            <person name="Shi C."/>
            <person name="Zheng F."/>
            <person name="Jian J."/>
            <person name="Huang B."/>
            <person name="Shan D."/>
            <person name="Shi M."/>
            <person name="Fang C."/>
            <person name="Yue Y."/>
            <person name="Li F."/>
            <person name="Li D."/>
            <person name="Wei S."/>
            <person name="Han B."/>
            <person name="Jiang C."/>
            <person name="Yin Y."/>
            <person name="Xia T."/>
            <person name="Zhang Z."/>
            <person name="Bennetzen J.L."/>
            <person name="Zhao S."/>
            <person name="Wan X."/>
        </authorList>
    </citation>
    <scope>NUCLEOTIDE SEQUENCE [LARGE SCALE GENOMIC DNA]</scope>
    <source>
        <strain evidence="24">cv. Shuchazao</strain>
        <tissue evidence="23">Leaf</tissue>
    </source>
</reference>
<dbReference type="InterPro" id="IPR011527">
    <property type="entry name" value="ABC1_TM_dom"/>
</dbReference>
<dbReference type="GO" id="GO:0016620">
    <property type="term" value="F:oxidoreductase activity, acting on the aldehyde or oxo group of donors, NAD or NADP as acceptor"/>
    <property type="evidence" value="ECO:0007669"/>
    <property type="project" value="InterPro"/>
</dbReference>
<dbReference type="SUPFAM" id="SSF90123">
    <property type="entry name" value="ABC transporter transmembrane region"/>
    <property type="match status" value="3"/>
</dbReference>
<dbReference type="Gene3D" id="3.40.50.300">
    <property type="entry name" value="P-loop containing nucleotide triphosphate hydrolases"/>
    <property type="match status" value="2"/>
</dbReference>
<protein>
    <recommendedName>
        <fullName evidence="4">ABC-type xenobiotic transporter</fullName>
        <ecNumber evidence="4">7.6.2.2</ecNumber>
    </recommendedName>
</protein>
<feature type="repeat" description="PPR" evidence="15">
    <location>
        <begin position="2628"/>
        <end position="2662"/>
    </location>
</feature>
<feature type="domain" description="ABC transmembrane type-1" evidence="22">
    <location>
        <begin position="916"/>
        <end position="1137"/>
    </location>
</feature>
<feature type="compositionally biased region" description="Polar residues" evidence="18">
    <location>
        <begin position="2249"/>
        <end position="2267"/>
    </location>
</feature>
<evidence type="ECO:0000256" key="16">
    <source>
        <dbReference type="RuleBase" id="RU000397"/>
    </source>
</evidence>
<feature type="transmembrane region" description="Helical" evidence="19">
    <location>
        <begin position="113"/>
        <end position="134"/>
    </location>
</feature>
<gene>
    <name evidence="23" type="ORF">TEA_025886</name>
</gene>
<dbReference type="InterPro" id="IPR002885">
    <property type="entry name" value="PPR_rpt"/>
</dbReference>
<dbReference type="GO" id="GO:0008559">
    <property type="term" value="F:ABC-type xenobiotic transporter activity"/>
    <property type="evidence" value="ECO:0007669"/>
    <property type="project" value="UniProtKB-EC"/>
</dbReference>
<dbReference type="NCBIfam" id="TIGR00756">
    <property type="entry name" value="PPR"/>
    <property type="match status" value="7"/>
</dbReference>
<dbReference type="InterPro" id="IPR020828">
    <property type="entry name" value="GlycerAld_3-P_DH_NAD(P)-bd"/>
</dbReference>
<comment type="similarity">
    <text evidence="2 16">Belongs to the glyceraldehyde-3-phosphate dehydrogenase family.</text>
</comment>
<evidence type="ECO:0000256" key="3">
    <source>
        <dbReference type="ARBA" id="ARBA00009726"/>
    </source>
</evidence>
<dbReference type="Proteomes" id="UP000306102">
    <property type="component" value="Unassembled WGS sequence"/>
</dbReference>
<dbReference type="FunFam" id="3.40.50.300:FF:000169">
    <property type="entry name" value="ABC transporter C family member 3"/>
    <property type="match status" value="1"/>
</dbReference>
<keyword evidence="11" id="KW-0560">Oxidoreductase</keyword>
<evidence type="ECO:0000256" key="4">
    <source>
        <dbReference type="ARBA" id="ARBA00012191"/>
    </source>
</evidence>
<feature type="repeat" description="PPR" evidence="15">
    <location>
        <begin position="2557"/>
        <end position="2591"/>
    </location>
</feature>
<feature type="transmembrane region" description="Helical" evidence="19">
    <location>
        <begin position="182"/>
        <end position="204"/>
    </location>
</feature>
<evidence type="ECO:0000256" key="2">
    <source>
        <dbReference type="ARBA" id="ARBA00007406"/>
    </source>
</evidence>
<feature type="transmembrane region" description="Helical" evidence="19">
    <location>
        <begin position="83"/>
        <end position="101"/>
    </location>
</feature>
<feature type="domain" description="ABC transporter" evidence="21">
    <location>
        <begin position="621"/>
        <end position="838"/>
    </location>
</feature>
<dbReference type="FunFam" id="1.20.1560.10:FF:000003">
    <property type="entry name" value="ABC transporter C family member 10"/>
    <property type="match status" value="1"/>
</dbReference>
<dbReference type="Pfam" id="PF12854">
    <property type="entry name" value="PPR_1"/>
    <property type="match status" value="1"/>
</dbReference>
<dbReference type="Pfam" id="PF00005">
    <property type="entry name" value="ABC_tran"/>
    <property type="match status" value="2"/>
</dbReference>
<evidence type="ECO:0000259" key="21">
    <source>
        <dbReference type="PROSITE" id="PS50893"/>
    </source>
</evidence>
<dbReference type="InterPro" id="IPR044726">
    <property type="entry name" value="ABCC_6TM_D2"/>
</dbReference>
<dbReference type="EC" id="7.6.2.2" evidence="4"/>
<evidence type="ECO:0000256" key="6">
    <source>
        <dbReference type="ARBA" id="ARBA00022692"/>
    </source>
</evidence>
<dbReference type="InterPro" id="IPR003593">
    <property type="entry name" value="AAA+_ATPase"/>
</dbReference>
<evidence type="ECO:0000256" key="19">
    <source>
        <dbReference type="SAM" id="Phobius"/>
    </source>
</evidence>
<dbReference type="GO" id="GO:0016020">
    <property type="term" value="C:membrane"/>
    <property type="evidence" value="ECO:0007669"/>
    <property type="project" value="UniProtKB-SubCell"/>
</dbReference>
<keyword evidence="5" id="KW-0813">Transport</keyword>
<comment type="similarity">
    <text evidence="3">Belongs to the ABC transporter superfamily. ABCC family. Conjugate transporter (TC 3.A.1.208) subfamily.</text>
</comment>
<evidence type="ECO:0000259" key="22">
    <source>
        <dbReference type="PROSITE" id="PS50929"/>
    </source>
</evidence>
<dbReference type="GO" id="GO:0051287">
    <property type="term" value="F:NAD binding"/>
    <property type="evidence" value="ECO:0007669"/>
    <property type="project" value="InterPro"/>
</dbReference>
<feature type="transmembrane region" description="Helical" evidence="19">
    <location>
        <begin position="1191"/>
        <end position="1209"/>
    </location>
</feature>
<feature type="signal peptide" evidence="20">
    <location>
        <begin position="1"/>
        <end position="18"/>
    </location>
</feature>
<feature type="transmembrane region" description="Helical" evidence="19">
    <location>
        <begin position="951"/>
        <end position="971"/>
    </location>
</feature>
<dbReference type="CDD" id="cd03250">
    <property type="entry name" value="ABCC_MRP_domain1"/>
    <property type="match status" value="1"/>
</dbReference>
<feature type="repeat" description="PPR" evidence="15">
    <location>
        <begin position="2592"/>
        <end position="2627"/>
    </location>
</feature>
<dbReference type="InterPro" id="IPR003439">
    <property type="entry name" value="ABC_transporter-like_ATP-bd"/>
</dbReference>
<evidence type="ECO:0000256" key="12">
    <source>
        <dbReference type="ARBA" id="ARBA00023027"/>
    </source>
</evidence>
<feature type="transmembrane region" description="Helical" evidence="19">
    <location>
        <begin position="1119"/>
        <end position="1137"/>
    </location>
</feature>
<accession>A0A4S4EQS0</accession>
<comment type="subcellular location">
    <subcellularLocation>
        <location evidence="1">Membrane</location>
        <topology evidence="1">Multi-pass membrane protein</topology>
    </subcellularLocation>
</comment>
<dbReference type="InterPro" id="IPR044746">
    <property type="entry name" value="ABCC_6TM_D1"/>
</dbReference>
<dbReference type="Pfam" id="PF00664">
    <property type="entry name" value="ABC_membrane"/>
    <property type="match status" value="2"/>
</dbReference>
<dbReference type="InterPro" id="IPR020829">
    <property type="entry name" value="GlycerAld_3-P_DH_cat"/>
</dbReference>
<feature type="transmembrane region" description="Helical" evidence="19">
    <location>
        <begin position="1218"/>
        <end position="1238"/>
    </location>
</feature>
<keyword evidence="24" id="KW-1185">Reference proteome</keyword>
<dbReference type="InterPro" id="IPR017871">
    <property type="entry name" value="ABC_transporter-like_CS"/>
</dbReference>
<proteinExistence type="inferred from homology"/>
<evidence type="ECO:0000256" key="14">
    <source>
        <dbReference type="ARBA" id="ARBA00034018"/>
    </source>
</evidence>
<feature type="repeat" description="PPR" evidence="15">
    <location>
        <begin position="2701"/>
        <end position="2735"/>
    </location>
</feature>
<organism evidence="23 24">
    <name type="scientific">Camellia sinensis var. sinensis</name>
    <name type="common">China tea</name>
    <dbReference type="NCBI Taxonomy" id="542762"/>
    <lineage>
        <taxon>Eukaryota</taxon>
        <taxon>Viridiplantae</taxon>
        <taxon>Streptophyta</taxon>
        <taxon>Embryophyta</taxon>
        <taxon>Tracheophyta</taxon>
        <taxon>Spermatophyta</taxon>
        <taxon>Magnoliopsida</taxon>
        <taxon>eudicotyledons</taxon>
        <taxon>Gunneridae</taxon>
        <taxon>Pentapetalae</taxon>
        <taxon>asterids</taxon>
        <taxon>Ericales</taxon>
        <taxon>Theaceae</taxon>
        <taxon>Camellia</taxon>
    </lineage>
</organism>
<feature type="domain" description="ABC transmembrane type-1" evidence="22">
    <location>
        <begin position="314"/>
        <end position="589"/>
    </location>
</feature>
<keyword evidence="12" id="KW-0520">NAD</keyword>
<evidence type="ECO:0000256" key="7">
    <source>
        <dbReference type="ARBA" id="ARBA00022737"/>
    </source>
</evidence>
<evidence type="ECO:0000256" key="5">
    <source>
        <dbReference type="ARBA" id="ARBA00022448"/>
    </source>
</evidence>
<dbReference type="PANTHER" id="PTHR24223">
    <property type="entry name" value="ATP-BINDING CASSETTE SUB-FAMILY C"/>
    <property type="match status" value="1"/>
</dbReference>
<keyword evidence="7" id="KW-0677">Repeat</keyword>
<dbReference type="PROSITE" id="PS51375">
    <property type="entry name" value="PPR"/>
    <property type="match status" value="6"/>
</dbReference>
<comment type="caution">
    <text evidence="23">The sequence shown here is derived from an EMBL/GenBank/DDBJ whole genome shotgun (WGS) entry which is preliminary data.</text>
</comment>
<sequence>MTLSVCCALKVSFTSLICQQLALMAMDYEFNNALMGFVTPTFIAEVISERLNGTTCGSRLILYILKQRRQGGDEQYTRRKSTVFAKITIFSNVLISIFYVGFCSYEFWNSRTISVVVAFSSLNWVLASVISVYSENKIVFREYKKWPIVLIIWWVFSTINDLLLVSMYLITHFTSLKVPILLPKATIVDFASVPLLILLCFNALPIKGSEKNNDIQHPLLQEEEENIRKCGDDAFSNAGFWSQLTFLWLNPLFEKGQKQKLEFPHIPSIPQSETSFFASSLLEESLRKQQTKTISLPKALLHAVWRPLAINGGLAGLNTIASYTGPLLITNFVNFLSAKHENSSIHQGLILAFIFFFSKTVESLSQRQWYFGAQRIGIRVRAALMVLIYNKSLSIKYGGMNNGRVINLITVDVERIGDFFWYIHGVWLLPVQITLALIILYRNLGAAPSFAALLATVVVMVSNTPLANMQERLHSKIMEAKDSRIKATSETLKSMRVLKLHSWESTFLKRLLQLRENERNWLKRYLYTCSAIAFLFWTSPTVVSVVTFGVCIALKTPLTSGTVLSALATFRILQEPIYNLPELISMIAQTKVSVDRIQDFIREDQKKSIQFHASKASDVAVEIDTGEYAWETCSSASNKPTIKITEKMKIMKGYKVAICGSVGSGKSSLLYSILGEIPRISGAGIKVYGSKAFVPQKAWIQTGTVRENVLFGNKMNEALYEDVLEGCALNQDIEMWVDGDLCVVGERGMNLSGGQKQRIQLARAIYGDSDVYFLDDPFSATCLLHLLSEKTVLYVTHQLEFLEAADLVLVMKDGRIAQSGKYEDLIADPNGDLVRQMAAHGKSLNQVNPPPDHKSLTNKTHQKNQIEVTEEKFQEHTRNINLLERTHEEETETGRVKWHVYSTFITSAYKGALVPVILLCQVLFQILQMASNYWIAWATDEKSMVSREKMLGIYALMSGGSSIFILGRAVFLSTIAIETSQRLFLRMITSIFRAPLLFFDTTPSSRILNRSSTDQSIVDTDIPYRLAGLAFALIQLLILKSQNFLQCYYITTARELARMVGIRKAPILHHFSESLTGAATIRCFNQEDRFLRKNLGLVDDYSCVAFHNSATMEWLCVRINFLFNVVFFLVLVILVNLPRSAIEPKSLTGAATIRCFNQEDCFLRKNLGLVDDYSRVAFHNSATMEWLCVRINFLFNVVFFLVLVILVNLPRSAIEPSLAGLVATYGLNLNVLQAWVIWNLCNVENKMISVERILQFTNIPSEAPLVIENCRPEQEWPINGRIDLENLHVQYSPALPRVLKGINCTFPGNKKIGVVGRTGSGKSTLIQALFRVVEPSEGQILIDGVDITKIGLQDLRSRLSIIPQDPTLFQGTMRSNLDPLQQHSDQELWEVLDKCHLADIVRHDQRLLDMPVAEDGENWSMGQRQLVCLARVLLQRRKILVLDEATASVDTATDNVIQWRIREETSRCTVITVAHRIPTIIDNDLVLVLDEGKVVEYDSPTELLKTSSSAFSKLVMEFKRRVSKAQGRRPATVQISTALVQIATALVQVDDGAWFRSINDDINDGVGSDRQRSLVQIDRQRRWFRRTELRDRDGDEPEIDRRHRCSAEKERDTEGERARGRERESRERSLFHRRSEGHVAGNRMLMRYVGNGYDQSGVKGYLVMLYVLVVMRYVGNGYEQSGVKGCGYAICLNGSDKKIKIGINGFGRIGRLVARVALQRNDVELVAVNDPFITTDYMTYMFKYDSVHGHWKHSDVKVKDSKTLLFGEKPVTVFGIRNPEEIPWRETGAEFVVESTGVFTDKEKAAAHLKTYMFKYDSVHGHWKHSDVKVKDSKTLLFGEKPVTVFGIRNPEEIPWRETGAEFVVESTGVFTDKEKAAAHLKVIHDRFGIVEGLMTTVHSITATQKTVDGPSSKDWRGGRAASFNIIPSSTGAAKAVGKVLPALNGKLTGMAFRVPTVDVSVVDLTVRLEKGASYQQIKDAIKEESGGKLKGIMGYTEDDVVSTDFVGDSRSCIFDAKAGIALNEHFVKLIAWYDNEWGYRFGIVEGLMTTVHSITATQKTVDGPSSKDWRGGRAASFNIIPSSTGAAKAVGKVLPALNGKLTGMAFRVPTVDVSVVDLTVRLEKGASYQQIKDAIKEESGGKLKGIMGYTEDDVVSTDFVGDSRSCIFDAKAGIALNEHFVKLIAWYDNEWGYSSNRRLVHEPFPVQRDRAVYPPPLFSRWGCDFSLSPPPSLSLPLSSRSSPASPYRLQSDQPGSGTGNGRSTESKAQTFSSKCSLSATLLLIYSSASANSLKIFRETQIDRQEERSSELTKCSGFDILTAKVRAATSVDEIFHSLSHDRVCNAVQISHRIVDKLLYRFKDDWKSALGVFKWVSSHPGYKPLPESYDMLVDILGKAKQIDKMKELVDEMRQTHLVTLCTVAKVMRRLAGAGDWKDAVRTFDDLGTFGLEKNTESMNLLLGTLCKENKVEQARAIFLELKSHIPPNAHTFNIFIHGWCKINRVDEAVWTIQEMKGHGCRPCVISYSTIIQSYCHQSSFHKVYGLLDDMQVQGCPANVVTYTTIMCAQAKSGEFEEALQIPVRMKSAGCIPDTLFYNALIHTLGRANRLQEAAYVFEVEMPKLGVTPNTSTYNSMITMFCHHGERLQALNVLREMENSPFCKPDAQSYCPLLKLCFKTGKTDSWLSGLLDDMVNKHHISLDISTYTLLIHGLCRANKCEWAYLLFKEMIDQDITPRYQTCRLLLDEIKQKNMYDAVEMIEAFIKQMKSS</sequence>
<dbReference type="GO" id="GO:0016887">
    <property type="term" value="F:ATP hydrolysis activity"/>
    <property type="evidence" value="ECO:0007669"/>
    <property type="project" value="InterPro"/>
</dbReference>
<dbReference type="CDD" id="cd18126">
    <property type="entry name" value="GAPDH_I_C"/>
    <property type="match status" value="2"/>
</dbReference>
<dbReference type="PROSITE" id="PS00211">
    <property type="entry name" value="ABC_TRANSPORTER_1"/>
    <property type="match status" value="1"/>
</dbReference>
<dbReference type="PRINTS" id="PR00078">
    <property type="entry name" value="G3PDHDRGNASE"/>
</dbReference>
<dbReference type="Gene3D" id="1.25.40.10">
    <property type="entry name" value="Tetratricopeptide repeat domain"/>
    <property type="match status" value="4"/>
</dbReference>
<evidence type="ECO:0000256" key="15">
    <source>
        <dbReference type="PROSITE-ProRule" id="PRU00708"/>
    </source>
</evidence>
<dbReference type="FunFam" id="3.40.50.300:FF:000973">
    <property type="entry name" value="Multidrug resistance-associated protein 4"/>
    <property type="match status" value="1"/>
</dbReference>
<dbReference type="SUPFAM" id="SSF52540">
    <property type="entry name" value="P-loop containing nucleoside triphosphate hydrolases"/>
    <property type="match status" value="2"/>
</dbReference>
<feature type="domain" description="ABC transporter" evidence="21">
    <location>
        <begin position="1282"/>
        <end position="1516"/>
    </location>
</feature>
<dbReference type="InterPro" id="IPR011990">
    <property type="entry name" value="TPR-like_helical_dom_sf"/>
</dbReference>
<dbReference type="Gene3D" id="3.40.50.720">
    <property type="entry name" value="NAD(P)-binding Rossmann-like Domain"/>
    <property type="match status" value="1"/>
</dbReference>
<comment type="catalytic activity">
    <reaction evidence="14">
        <text>ATP + H2O + xenobioticSide 1 = ADP + phosphate + xenobioticSide 2.</text>
        <dbReference type="EC" id="7.6.2.2"/>
    </reaction>
</comment>
<dbReference type="CDD" id="cd03244">
    <property type="entry name" value="ABCC_MRP_domain2"/>
    <property type="match status" value="1"/>
</dbReference>
<evidence type="ECO:0000256" key="9">
    <source>
        <dbReference type="ARBA" id="ARBA00022840"/>
    </source>
</evidence>
<dbReference type="PROSITE" id="PS50893">
    <property type="entry name" value="ABC_TRANSPORTER_2"/>
    <property type="match status" value="2"/>
</dbReference>